<dbReference type="PANTHER" id="PTHR22648">
    <property type="entry name" value="TRANSCRIPTION TERMINATION FACTOR NUSA"/>
    <property type="match status" value="1"/>
</dbReference>
<dbReference type="FunFam" id="3.30.300.20:FF:000005">
    <property type="entry name" value="Transcription termination/antitermination protein NusA"/>
    <property type="match status" value="1"/>
</dbReference>
<keyword evidence="6 7" id="KW-0804">Transcription</keyword>
<dbReference type="Gene3D" id="2.40.50.140">
    <property type="entry name" value="Nucleic acid-binding proteins"/>
    <property type="match status" value="1"/>
</dbReference>
<dbReference type="CDD" id="cd02134">
    <property type="entry name" value="KH-II_NusA_rpt1"/>
    <property type="match status" value="1"/>
</dbReference>
<dbReference type="PANTHER" id="PTHR22648:SF0">
    <property type="entry name" value="TRANSCRIPTION TERMINATION_ANTITERMINATION PROTEIN NUSA"/>
    <property type="match status" value="1"/>
</dbReference>
<dbReference type="InterPro" id="IPR036555">
    <property type="entry name" value="NusA_N_sf"/>
</dbReference>
<comment type="function">
    <text evidence="7">Participates in both transcription termination and antitermination.</text>
</comment>
<dbReference type="InterPro" id="IPR015946">
    <property type="entry name" value="KH_dom-like_a/b"/>
</dbReference>
<dbReference type="PATRIC" id="fig|1618474.3.peg.553"/>
<comment type="subcellular location">
    <subcellularLocation>
        <location evidence="7">Cytoplasm</location>
    </subcellularLocation>
</comment>
<name>A0A0G0XBE7_9BACT</name>
<dbReference type="InterPro" id="IPR025249">
    <property type="entry name" value="TF_NusA_KH_1st"/>
</dbReference>
<accession>A0A0G0XBE7</accession>
<dbReference type="HAMAP" id="MF_00945_B">
    <property type="entry name" value="NusA_B"/>
    <property type="match status" value="1"/>
</dbReference>
<dbReference type="AlphaFoldDB" id="A0A0G0XBE7"/>
<dbReference type="SUPFAM" id="SSF50249">
    <property type="entry name" value="Nucleic acid-binding proteins"/>
    <property type="match status" value="1"/>
</dbReference>
<dbReference type="GO" id="GO:0005829">
    <property type="term" value="C:cytosol"/>
    <property type="evidence" value="ECO:0007669"/>
    <property type="project" value="TreeGrafter"/>
</dbReference>
<evidence type="ECO:0000256" key="3">
    <source>
        <dbReference type="ARBA" id="ARBA00022814"/>
    </source>
</evidence>
<dbReference type="NCBIfam" id="TIGR01953">
    <property type="entry name" value="NusA"/>
    <property type="match status" value="1"/>
</dbReference>
<dbReference type="PROSITE" id="PS50126">
    <property type="entry name" value="S1"/>
    <property type="match status" value="1"/>
</dbReference>
<dbReference type="InterPro" id="IPR058582">
    <property type="entry name" value="KH_NusA_2nd"/>
</dbReference>
<dbReference type="InterPro" id="IPR012340">
    <property type="entry name" value="NA-bd_OB-fold"/>
</dbReference>
<dbReference type="Gene3D" id="3.30.1480.10">
    <property type="entry name" value="NusA, N-terminal domain"/>
    <property type="match status" value="1"/>
</dbReference>
<dbReference type="InterPro" id="IPR010213">
    <property type="entry name" value="TF_NusA"/>
</dbReference>
<dbReference type="CDD" id="cd04455">
    <property type="entry name" value="S1_NusA"/>
    <property type="match status" value="1"/>
</dbReference>
<comment type="similarity">
    <text evidence="7">Belongs to the NusA family.</text>
</comment>
<dbReference type="SMART" id="SM00316">
    <property type="entry name" value="S1"/>
    <property type="match status" value="1"/>
</dbReference>
<evidence type="ECO:0000259" key="9">
    <source>
        <dbReference type="PROSITE" id="PS50126"/>
    </source>
</evidence>
<gene>
    <name evidence="7" type="primary">nusA</name>
    <name evidence="10" type="ORF">UU41_C0014G0018</name>
</gene>
<organism evidence="10 11">
    <name type="scientific">Candidatus Roizmanbacteria bacterium GW2011_GWA1_41_13</name>
    <dbReference type="NCBI Taxonomy" id="1618474"/>
    <lineage>
        <taxon>Bacteria</taxon>
        <taxon>Candidatus Roizmaniibacteriota</taxon>
    </lineage>
</organism>
<dbReference type="SMART" id="SM00322">
    <property type="entry name" value="KH"/>
    <property type="match status" value="2"/>
</dbReference>
<dbReference type="CDD" id="cd22529">
    <property type="entry name" value="KH-II_NusA_rpt2"/>
    <property type="match status" value="1"/>
</dbReference>
<evidence type="ECO:0000256" key="6">
    <source>
        <dbReference type="ARBA" id="ARBA00023163"/>
    </source>
</evidence>
<evidence type="ECO:0000256" key="8">
    <source>
        <dbReference type="SAM" id="MobiDB-lite"/>
    </source>
</evidence>
<keyword evidence="4 7" id="KW-0694">RNA-binding</keyword>
<dbReference type="GO" id="GO:0031564">
    <property type="term" value="P:transcription antitermination"/>
    <property type="evidence" value="ECO:0007669"/>
    <property type="project" value="UniProtKB-UniRule"/>
</dbReference>
<dbReference type="InterPro" id="IPR009019">
    <property type="entry name" value="KH_sf_prok-type"/>
</dbReference>
<dbReference type="GO" id="GO:0006353">
    <property type="term" value="P:DNA-templated transcription termination"/>
    <property type="evidence" value="ECO:0007669"/>
    <property type="project" value="UniProtKB-UniRule"/>
</dbReference>
<dbReference type="InterPro" id="IPR013735">
    <property type="entry name" value="TF_NusA_N"/>
</dbReference>
<proteinExistence type="inferred from homology"/>
<evidence type="ECO:0000313" key="10">
    <source>
        <dbReference type="EMBL" id="KKR94040.1"/>
    </source>
</evidence>
<evidence type="ECO:0000256" key="5">
    <source>
        <dbReference type="ARBA" id="ARBA00023015"/>
    </source>
</evidence>
<dbReference type="SUPFAM" id="SSF69705">
    <property type="entry name" value="Transcription factor NusA, N-terminal domain"/>
    <property type="match status" value="1"/>
</dbReference>
<keyword evidence="5 7" id="KW-0805">Transcription regulation</keyword>
<dbReference type="Pfam" id="PF08529">
    <property type="entry name" value="NusA_N"/>
    <property type="match status" value="2"/>
</dbReference>
<dbReference type="SUPFAM" id="SSF54814">
    <property type="entry name" value="Prokaryotic type KH domain (KH-domain type II)"/>
    <property type="match status" value="2"/>
</dbReference>
<protein>
    <recommendedName>
        <fullName evidence="7">Transcription termination/antitermination protein NusA</fullName>
    </recommendedName>
</protein>
<dbReference type="InterPro" id="IPR004087">
    <property type="entry name" value="KH_dom"/>
</dbReference>
<evidence type="ECO:0000256" key="7">
    <source>
        <dbReference type="HAMAP-Rule" id="MF_00945"/>
    </source>
</evidence>
<comment type="subunit">
    <text evidence="7">Monomer. Binds directly to the core enzyme of the DNA-dependent RNA polymerase and to nascent RNA.</text>
</comment>
<comment type="caution">
    <text evidence="10">The sequence shown here is derived from an EMBL/GenBank/DDBJ whole genome shotgun (WGS) entry which is preliminary data.</text>
</comment>
<evidence type="ECO:0000256" key="2">
    <source>
        <dbReference type="ARBA" id="ARBA00022490"/>
    </source>
</evidence>
<dbReference type="Pfam" id="PF13184">
    <property type="entry name" value="KH_NusA_1st"/>
    <property type="match status" value="1"/>
</dbReference>
<keyword evidence="2 7" id="KW-0963">Cytoplasm</keyword>
<dbReference type="InterPro" id="IPR003029">
    <property type="entry name" value="S1_domain"/>
</dbReference>
<sequence>MGRNPPFLLNMPAIVRTEFALALNQVATERGIDISVVLETIKGAIRAAYLKDYGESVGEEEELVVELNDKTGEAKILKKDEDITPPGFGRIAAQTAKQVILQRIREEEKSAILTDYASRVGSIVNGMILRFDGPNIIVDIGRAQGIMPPSEQIRSEQYRVNQRLTFYIKEIRDGRRGSEIILSRADAQLVAGLFRREVPEVSNDAVEIRVIAREGGARTKIAVHSDQAGVDPVGSCVGQKGVRVQAVINEIGQDEKVDVIQWSPDPIQFITAALAPAKDLVITINEEEKQALVLVPEDHLSLAIGRGGQNVRLASKLTGYIIDIRSKDDPEGTRKAARSKEDQVKAKSEDEKSAKKSDEGDKSKEETKSSKKKKDSKSDQTESSDV</sequence>
<keyword evidence="1 7" id="KW-0806">Transcription termination</keyword>
<feature type="domain" description="S1 motif" evidence="9">
    <location>
        <begin position="121"/>
        <end position="185"/>
    </location>
</feature>
<feature type="compositionally biased region" description="Basic and acidic residues" evidence="8">
    <location>
        <begin position="327"/>
        <end position="369"/>
    </location>
</feature>
<dbReference type="PROSITE" id="PS50084">
    <property type="entry name" value="KH_TYPE_1"/>
    <property type="match status" value="1"/>
</dbReference>
<dbReference type="GO" id="GO:0003700">
    <property type="term" value="F:DNA-binding transcription factor activity"/>
    <property type="evidence" value="ECO:0007669"/>
    <property type="project" value="InterPro"/>
</dbReference>
<feature type="region of interest" description="Disordered" evidence="8">
    <location>
        <begin position="327"/>
        <end position="386"/>
    </location>
</feature>
<dbReference type="EMBL" id="LCAN01000014">
    <property type="protein sequence ID" value="KKR94040.1"/>
    <property type="molecule type" value="Genomic_DNA"/>
</dbReference>
<dbReference type="Proteomes" id="UP000034961">
    <property type="component" value="Unassembled WGS sequence"/>
</dbReference>
<dbReference type="FunFam" id="3.30.300.20:FF:000002">
    <property type="entry name" value="Transcription termination/antitermination protein NusA"/>
    <property type="match status" value="1"/>
</dbReference>
<dbReference type="GO" id="GO:0003723">
    <property type="term" value="F:RNA binding"/>
    <property type="evidence" value="ECO:0007669"/>
    <property type="project" value="UniProtKB-UniRule"/>
</dbReference>
<dbReference type="Pfam" id="PF26594">
    <property type="entry name" value="KH_NusA_2nd"/>
    <property type="match status" value="1"/>
</dbReference>
<dbReference type="InterPro" id="IPR030842">
    <property type="entry name" value="TF_NusA_bacterial"/>
</dbReference>
<evidence type="ECO:0000313" key="11">
    <source>
        <dbReference type="Proteomes" id="UP000034961"/>
    </source>
</evidence>
<evidence type="ECO:0000256" key="4">
    <source>
        <dbReference type="ARBA" id="ARBA00022884"/>
    </source>
</evidence>
<keyword evidence="3 7" id="KW-0889">Transcription antitermination</keyword>
<dbReference type="Gene3D" id="3.30.300.20">
    <property type="match status" value="2"/>
</dbReference>
<evidence type="ECO:0000256" key="1">
    <source>
        <dbReference type="ARBA" id="ARBA00022472"/>
    </source>
</evidence>
<reference evidence="10 11" key="1">
    <citation type="journal article" date="2015" name="Nature">
        <title>rRNA introns, odd ribosomes, and small enigmatic genomes across a large radiation of phyla.</title>
        <authorList>
            <person name="Brown C.T."/>
            <person name="Hug L.A."/>
            <person name="Thomas B.C."/>
            <person name="Sharon I."/>
            <person name="Castelle C.J."/>
            <person name="Singh A."/>
            <person name="Wilkins M.J."/>
            <person name="Williams K.H."/>
            <person name="Banfield J.F."/>
        </authorList>
    </citation>
    <scope>NUCLEOTIDE SEQUENCE [LARGE SCALE GENOMIC DNA]</scope>
</reference>